<evidence type="ECO:0000313" key="3">
    <source>
        <dbReference type="Proteomes" id="UP000324222"/>
    </source>
</evidence>
<protein>
    <submittedName>
        <fullName evidence="2">Uncharacterized protein</fullName>
    </submittedName>
</protein>
<dbReference type="AlphaFoldDB" id="A0A5B7CKU8"/>
<accession>A0A5B7CKU8</accession>
<gene>
    <name evidence="2" type="ORF">E2C01_002625</name>
</gene>
<organism evidence="2 3">
    <name type="scientific">Portunus trituberculatus</name>
    <name type="common">Swimming crab</name>
    <name type="synonym">Neptunus trituberculatus</name>
    <dbReference type="NCBI Taxonomy" id="210409"/>
    <lineage>
        <taxon>Eukaryota</taxon>
        <taxon>Metazoa</taxon>
        <taxon>Ecdysozoa</taxon>
        <taxon>Arthropoda</taxon>
        <taxon>Crustacea</taxon>
        <taxon>Multicrustacea</taxon>
        <taxon>Malacostraca</taxon>
        <taxon>Eumalacostraca</taxon>
        <taxon>Eucarida</taxon>
        <taxon>Decapoda</taxon>
        <taxon>Pleocyemata</taxon>
        <taxon>Brachyura</taxon>
        <taxon>Eubrachyura</taxon>
        <taxon>Portunoidea</taxon>
        <taxon>Portunidae</taxon>
        <taxon>Portuninae</taxon>
        <taxon>Portunus</taxon>
    </lineage>
</organism>
<dbReference type="Proteomes" id="UP000324222">
    <property type="component" value="Unassembled WGS sequence"/>
</dbReference>
<proteinExistence type="predicted"/>
<reference evidence="2 3" key="1">
    <citation type="submission" date="2019-05" db="EMBL/GenBank/DDBJ databases">
        <title>Another draft genome of Portunus trituberculatus and its Hox gene families provides insights of decapod evolution.</title>
        <authorList>
            <person name="Jeong J.-H."/>
            <person name="Song I."/>
            <person name="Kim S."/>
            <person name="Choi T."/>
            <person name="Kim D."/>
            <person name="Ryu S."/>
            <person name="Kim W."/>
        </authorList>
    </citation>
    <scope>NUCLEOTIDE SEQUENCE [LARGE SCALE GENOMIC DNA]</scope>
    <source>
        <tissue evidence="2">Muscle</tissue>
    </source>
</reference>
<evidence type="ECO:0000256" key="1">
    <source>
        <dbReference type="SAM" id="SignalP"/>
    </source>
</evidence>
<name>A0A5B7CKU8_PORTR</name>
<keyword evidence="1" id="KW-0732">Signal</keyword>
<sequence>MDLAPGHHHSTTRHSPIMKILVRVLVAAAVTATLKEAAGNKNWGSVRYGLAGKGVSLPDYLVWRNVMVQSDIQLTHVPASPPIRQLLFSFSPLHFIFPFKFSHRDYFFFSLRVLYLDLLPCAVRATMDGVVAFGAVTGGEEAAKGFPCVMTYPDAPPPSLNTLVAAPDTHAVWIVLRLALQWTFL</sequence>
<feature type="signal peptide" evidence="1">
    <location>
        <begin position="1"/>
        <end position="32"/>
    </location>
</feature>
<comment type="caution">
    <text evidence="2">The sequence shown here is derived from an EMBL/GenBank/DDBJ whole genome shotgun (WGS) entry which is preliminary data.</text>
</comment>
<evidence type="ECO:0000313" key="2">
    <source>
        <dbReference type="EMBL" id="MPC10000.1"/>
    </source>
</evidence>
<keyword evidence="3" id="KW-1185">Reference proteome</keyword>
<feature type="chain" id="PRO_5023071415" evidence="1">
    <location>
        <begin position="33"/>
        <end position="185"/>
    </location>
</feature>
<dbReference type="EMBL" id="VSRR010000096">
    <property type="protein sequence ID" value="MPC10000.1"/>
    <property type="molecule type" value="Genomic_DNA"/>
</dbReference>